<dbReference type="RefSeq" id="WP_014798836.1">
    <property type="nucleotide sequence ID" value="NC_018018.1"/>
</dbReference>
<dbReference type="InterPro" id="IPR029057">
    <property type="entry name" value="PRTase-like"/>
</dbReference>
<dbReference type="GO" id="GO:0016740">
    <property type="term" value="F:transferase activity"/>
    <property type="evidence" value="ECO:0007669"/>
    <property type="project" value="UniProtKB-KW"/>
</dbReference>
<evidence type="ECO:0000259" key="3">
    <source>
        <dbReference type="PROSITE" id="PS51278"/>
    </source>
</evidence>
<gene>
    <name evidence="4" type="ordered locus">Fleli_3064</name>
</gene>
<dbReference type="SUPFAM" id="SSF53271">
    <property type="entry name" value="PRTase-like"/>
    <property type="match status" value="1"/>
</dbReference>
<dbReference type="InterPro" id="IPR017932">
    <property type="entry name" value="GATase_2_dom"/>
</dbReference>
<dbReference type="PANTHER" id="PTHR11907">
    <property type="entry name" value="AMIDOPHOSPHORIBOSYLTRANSFERASE"/>
    <property type="match status" value="1"/>
</dbReference>
<evidence type="ECO:0000313" key="4">
    <source>
        <dbReference type="EMBL" id="AFM05404.1"/>
    </source>
</evidence>
<organism evidence="4 5">
    <name type="scientific">Bernardetia litoralis (strain ATCC 23117 / DSM 6794 / NBRC 15988 / NCIMB 1366 / Fx l1 / Sio-4)</name>
    <name type="common">Flexibacter litoralis</name>
    <dbReference type="NCBI Taxonomy" id="880071"/>
    <lineage>
        <taxon>Bacteria</taxon>
        <taxon>Pseudomonadati</taxon>
        <taxon>Bacteroidota</taxon>
        <taxon>Cytophagia</taxon>
        <taxon>Cytophagales</taxon>
        <taxon>Bernardetiaceae</taxon>
        <taxon>Bernardetia</taxon>
    </lineage>
</organism>
<dbReference type="SUPFAM" id="SSF56235">
    <property type="entry name" value="N-terminal nucleophile aminohydrolases (Ntn hydrolases)"/>
    <property type="match status" value="1"/>
</dbReference>
<evidence type="ECO:0000256" key="2">
    <source>
        <dbReference type="ARBA" id="ARBA00022962"/>
    </source>
</evidence>
<dbReference type="InterPro" id="IPR029055">
    <property type="entry name" value="Ntn_hydrolases_N"/>
</dbReference>
<dbReference type="PATRIC" id="fig|880071.3.peg.3060"/>
<keyword evidence="1 4" id="KW-0808">Transferase</keyword>
<keyword evidence="5" id="KW-1185">Reference proteome</keyword>
<sequence>MSESLKHECGVAFLRLRKPLGYYIEKYGTPAYPVNKMFLLMEKQHNRGQDGAGLASIKIDMKKGHQYIDRLRSIEEQPINHIFKKVGKKFSKAQKEGEKYHNAKWAKENIPFAGELFLGHLRYATYGANDVRFCHPLLRSSNWRSRNLLLAGNFNMTNAEELFSHLAELGQFPQEQGDTITALEKIGHFLDRENQHYYAHYQQEERAKLAFDVNPNGQKRDEEYDYQESNQTLSNEEIIEKVEKNIDWKKILERSCNDFDGGYVMVGMAGHGDAFVARDPASIRPAYYYINDEVIVAASEKPAIKTAFNCEYSDIQELEGGHALIVNKEADYEIIKFKEPLEKKSCSFERIYFSRGTDPEIYNERKMLGRQLNDQVLEAIDHDLENSIFSYIPNTAETAFLGLVKGVEQHLIAEREKTLNQDKTLPKEELMKVMSFRPRVEKLVIKDSKMRTFITGDAQRDDLVAHVYDTTYEIVRKGIDTLVVIDDSIVRGTTLEKSILTMLDKLEPKQIIIVSSAPQIRFPDCYGIDMSRQHEFVVFRALLALLEQHHLKYMLDDVYEKCLASKKQPLEKVVNHVKELYDMFEYEQVSNKVAEIISTNIKAKVKVVYQTVENLHKACPNHSGDWYFTGNYPTQGGNRVANQAFINFMEGKKTRAY</sequence>
<dbReference type="STRING" id="880071.Fleli_3064"/>
<dbReference type="KEGG" id="fli:Fleli_3064"/>
<dbReference type="PROSITE" id="PS51278">
    <property type="entry name" value="GATASE_TYPE_2"/>
    <property type="match status" value="1"/>
</dbReference>
<evidence type="ECO:0000256" key="1">
    <source>
        <dbReference type="ARBA" id="ARBA00022679"/>
    </source>
</evidence>
<dbReference type="OrthoDB" id="9801213at2"/>
<dbReference type="Gene3D" id="3.60.20.10">
    <property type="entry name" value="Glutamine Phosphoribosylpyrophosphate, subunit 1, domain 1"/>
    <property type="match status" value="1"/>
</dbReference>
<dbReference type="AlphaFoldDB" id="I4AN69"/>
<accession>I4AN69</accession>
<keyword evidence="2" id="KW-0315">Glutamine amidotransferase</keyword>
<dbReference type="eggNOG" id="COG0034">
    <property type="taxonomic scope" value="Bacteria"/>
</dbReference>
<reference evidence="5" key="1">
    <citation type="submission" date="2012-06" db="EMBL/GenBank/DDBJ databases">
        <title>The complete genome of Flexibacter litoralis DSM 6794.</title>
        <authorList>
            <person name="Lucas S."/>
            <person name="Copeland A."/>
            <person name="Lapidus A."/>
            <person name="Glavina del Rio T."/>
            <person name="Dalin E."/>
            <person name="Tice H."/>
            <person name="Bruce D."/>
            <person name="Goodwin L."/>
            <person name="Pitluck S."/>
            <person name="Peters L."/>
            <person name="Ovchinnikova G."/>
            <person name="Lu M."/>
            <person name="Kyrpides N."/>
            <person name="Mavromatis K."/>
            <person name="Ivanova N."/>
            <person name="Brettin T."/>
            <person name="Detter J.C."/>
            <person name="Han C."/>
            <person name="Larimer F."/>
            <person name="Land M."/>
            <person name="Hauser L."/>
            <person name="Markowitz V."/>
            <person name="Cheng J.-F."/>
            <person name="Hugenholtz P."/>
            <person name="Woyke T."/>
            <person name="Wu D."/>
            <person name="Spring S."/>
            <person name="Lang E."/>
            <person name="Kopitz M."/>
            <person name="Brambilla E."/>
            <person name="Klenk H.-P."/>
            <person name="Eisen J.A."/>
        </authorList>
    </citation>
    <scope>NUCLEOTIDE SEQUENCE [LARGE SCALE GENOMIC DNA]</scope>
    <source>
        <strain evidence="5">ATCC 23117 / DSM 6794 / NBRC 15988 / NCIMB 1366 / Sio-4</strain>
    </source>
</reference>
<protein>
    <submittedName>
        <fullName evidence="4">Glutamine phosphoribosylpyrophosphate amidotransferase</fullName>
    </submittedName>
</protein>
<feature type="domain" description="Glutamine amidotransferase type-2" evidence="3">
    <location>
        <begin position="9"/>
        <end position="329"/>
    </location>
</feature>
<dbReference type="HOGENOM" id="CLU_431919_0_0_10"/>
<proteinExistence type="predicted"/>
<evidence type="ECO:0000313" key="5">
    <source>
        <dbReference type="Proteomes" id="UP000006054"/>
    </source>
</evidence>
<dbReference type="Proteomes" id="UP000006054">
    <property type="component" value="Chromosome"/>
</dbReference>
<name>I4AN69_BERLS</name>
<dbReference type="EMBL" id="CP003345">
    <property type="protein sequence ID" value="AFM05404.1"/>
    <property type="molecule type" value="Genomic_DNA"/>
</dbReference>